<dbReference type="EMBL" id="NMTV01000025">
    <property type="protein sequence ID" value="PDX73306.1"/>
    <property type="molecule type" value="Genomic_DNA"/>
</dbReference>
<dbReference type="RefSeq" id="WP_097782650.1">
    <property type="nucleotide sequence ID" value="NZ_NMTV01000025.1"/>
</dbReference>
<dbReference type="InterPro" id="IPR014948">
    <property type="entry name" value="BrxA"/>
</dbReference>
<evidence type="ECO:0000313" key="1">
    <source>
        <dbReference type="EMBL" id="PDX73306.1"/>
    </source>
</evidence>
<sequence>MNKKPYSAGAVKFSFWFIEFRKTVQLLAEGKSFLEIKLLNEQENIYSASTKARAQMIYSTVTARIKMLDPSFYPVFLSSDIATQKMFALVAALAHDTLFFDFVYEVVREKMILGVDELTDADIRVFFKDKQAQSEKVAAFQDYTLHRLGAAYKTQLYEAGMLDGNKGSSRKILRPILDIALERWLQDNGYAIMVNALTGVR</sequence>
<dbReference type="Pfam" id="PF08849">
    <property type="entry name" value="BrxA"/>
    <property type="match status" value="1"/>
</dbReference>
<evidence type="ECO:0008006" key="3">
    <source>
        <dbReference type="Google" id="ProtNLM"/>
    </source>
</evidence>
<comment type="caution">
    <text evidence="1">The sequence shown here is derived from an EMBL/GenBank/DDBJ whole genome shotgun (WGS) entry which is preliminary data.</text>
</comment>
<gene>
    <name evidence="1" type="ORF">CGS55_03350</name>
</gene>
<evidence type="ECO:0000313" key="2">
    <source>
        <dbReference type="Proteomes" id="UP000219901"/>
    </source>
</evidence>
<organism evidence="1 2">
    <name type="scientific">Faecalibacterium prausnitzii</name>
    <dbReference type="NCBI Taxonomy" id="853"/>
    <lineage>
        <taxon>Bacteria</taxon>
        <taxon>Bacillati</taxon>
        <taxon>Bacillota</taxon>
        <taxon>Clostridia</taxon>
        <taxon>Eubacteriales</taxon>
        <taxon>Oscillospiraceae</taxon>
        <taxon>Faecalibacterium</taxon>
    </lineage>
</organism>
<dbReference type="InterPro" id="IPR023137">
    <property type="entry name" value="BrxA_sf"/>
</dbReference>
<protein>
    <recommendedName>
        <fullName evidence="3">DUF1819 family protein</fullName>
    </recommendedName>
</protein>
<name>A0A2A7A2H0_9FIRM</name>
<dbReference type="Gene3D" id="1.10.3540.10">
    <property type="entry name" value="uncharacterized protein from magnetospirillum magneticum domain"/>
    <property type="match status" value="1"/>
</dbReference>
<dbReference type="AlphaFoldDB" id="A0A2A7A2H0"/>
<proteinExistence type="predicted"/>
<reference evidence="1 2" key="1">
    <citation type="journal article" date="2017" name="Front. Microbiol.">
        <title>New Insights into the Diversity of the Genus Faecalibacterium.</title>
        <authorList>
            <person name="Benevides L."/>
            <person name="Burman S."/>
            <person name="Martin R."/>
            <person name="Robert V."/>
            <person name="Thomas M."/>
            <person name="Miquel S."/>
            <person name="Chain F."/>
            <person name="Sokol H."/>
            <person name="Bermudez-Humaran L.G."/>
            <person name="Morrison M."/>
            <person name="Langella P."/>
            <person name="Azevedo V.A."/>
            <person name="Chatel J.M."/>
            <person name="Soares S."/>
        </authorList>
    </citation>
    <scope>NUCLEOTIDE SEQUENCE [LARGE SCALE GENOMIC DNA]</scope>
    <source>
        <strain evidence="1 2">CNCM I 4546</strain>
    </source>
</reference>
<accession>A0A2A7A2H0</accession>
<dbReference type="Proteomes" id="UP000219901">
    <property type="component" value="Unassembled WGS sequence"/>
</dbReference>